<name>Q5JJB2_THEKO</name>
<dbReference type="eggNOG" id="arCOG00130">
    <property type="taxonomic scope" value="Archaea"/>
</dbReference>
<evidence type="ECO:0000256" key="1">
    <source>
        <dbReference type="SAM" id="Phobius"/>
    </source>
</evidence>
<dbReference type="PROSITE" id="PS50850">
    <property type="entry name" value="MFS"/>
    <property type="match status" value="1"/>
</dbReference>
<dbReference type="HOGENOM" id="CLU_051127_0_0_2"/>
<dbReference type="PANTHER" id="PTHR23518">
    <property type="entry name" value="C-METHYLTRANSFERASE"/>
    <property type="match status" value="1"/>
</dbReference>
<dbReference type="GO" id="GO:0022857">
    <property type="term" value="F:transmembrane transporter activity"/>
    <property type="evidence" value="ECO:0007669"/>
    <property type="project" value="InterPro"/>
</dbReference>
<feature type="transmembrane region" description="Helical" evidence="1">
    <location>
        <begin position="375"/>
        <end position="394"/>
    </location>
</feature>
<dbReference type="SUPFAM" id="SSF103473">
    <property type="entry name" value="MFS general substrate transporter"/>
    <property type="match status" value="1"/>
</dbReference>
<keyword evidence="1" id="KW-0812">Transmembrane</keyword>
<feature type="transmembrane region" description="Helical" evidence="1">
    <location>
        <begin position="118"/>
        <end position="144"/>
    </location>
</feature>
<dbReference type="AlphaFoldDB" id="Q5JJB2"/>
<dbReference type="KEGG" id="tko:TK1007"/>
<evidence type="ECO:0000313" key="4">
    <source>
        <dbReference type="Proteomes" id="UP000000536"/>
    </source>
</evidence>
<gene>
    <name evidence="3" type="ordered locus">TK1007</name>
</gene>
<dbReference type="PANTHER" id="PTHR23518:SF2">
    <property type="entry name" value="MAJOR FACILITATOR SUPERFAMILY TRANSPORTER"/>
    <property type="match status" value="1"/>
</dbReference>
<dbReference type="RefSeq" id="WP_011249958.1">
    <property type="nucleotide sequence ID" value="NC_006624.1"/>
</dbReference>
<evidence type="ECO:0000259" key="2">
    <source>
        <dbReference type="PROSITE" id="PS50850"/>
    </source>
</evidence>
<organism evidence="3 4">
    <name type="scientific">Thermococcus kodakarensis (strain ATCC BAA-918 / JCM 12380 / KOD1)</name>
    <name type="common">Pyrococcus kodakaraensis (strain KOD1)</name>
    <dbReference type="NCBI Taxonomy" id="69014"/>
    <lineage>
        <taxon>Archaea</taxon>
        <taxon>Methanobacteriati</taxon>
        <taxon>Methanobacteriota</taxon>
        <taxon>Thermococci</taxon>
        <taxon>Thermococcales</taxon>
        <taxon>Thermococcaceae</taxon>
        <taxon>Thermococcus</taxon>
    </lineage>
</organism>
<feature type="transmembrane region" description="Helical" evidence="1">
    <location>
        <begin position="180"/>
        <end position="198"/>
    </location>
</feature>
<dbReference type="InterPro" id="IPR036259">
    <property type="entry name" value="MFS_trans_sf"/>
</dbReference>
<feature type="domain" description="Major facilitator superfamily (MFS) profile" evidence="2">
    <location>
        <begin position="1"/>
        <end position="426"/>
    </location>
</feature>
<feature type="transmembrane region" description="Helical" evidence="1">
    <location>
        <begin position="93"/>
        <end position="112"/>
    </location>
</feature>
<dbReference type="InterPro" id="IPR020846">
    <property type="entry name" value="MFS_dom"/>
</dbReference>
<feature type="transmembrane region" description="Helical" evidence="1">
    <location>
        <begin position="64"/>
        <end position="81"/>
    </location>
</feature>
<reference evidence="3 4" key="1">
    <citation type="journal article" date="2005" name="Genome Res.">
        <title>Complete genome sequence of the hyperthermophilic archaeon Thermococcus kodakaraensis KOD1 and comparison with Pyrococcus genomes.</title>
        <authorList>
            <person name="Fukui T."/>
            <person name="Atomi H."/>
            <person name="Kanai T."/>
            <person name="Matsumi R."/>
            <person name="Fujiwara S."/>
            <person name="Imanaka T."/>
        </authorList>
    </citation>
    <scope>NUCLEOTIDE SEQUENCE [LARGE SCALE GENOMIC DNA]</scope>
    <source>
        <strain evidence="4">ATCC BAA-918 / JCM 12380 / KOD1</strain>
    </source>
</reference>
<sequence>MKGRPVKRQKTTLKTLEKRRQMRYRPDPGRWFYSFIPFKVATGGAAPLIPLLTMNVGGGPADVGIVNAVGSTFSMLGGLFWGKLSDRLNRRKAFLLLGFLGTAIMTMSFALARTVHQVIAINAAYTFFIATTIPIPILIITKAFRLEDWDYAIGKFNEIGGWAWVLGLIVGLLLTPLFGIRGTFIALGVIGLLSFPWGKKTIREVPLHIDRKILGVYAGYVVEKFRYLPNMITHLPRFSTKGFGRLYFSSFLFWVGAMLYFTQFPVLLKSRGFGATHLYLMSIGNSTISAFMYTRVGLKLKKSGGYLALIRGLSVRAFAFSLLAVSTLIEGQVFALLAFVSYFLAGYTWAYIGISTTSIISRFAPPKKRGALIGTYNMISSLGAIAGNFLSGFLTEGLGFTVNFTVATALLLVSILPLLGENVKSRKSN</sequence>
<dbReference type="Gene3D" id="1.20.1250.20">
    <property type="entry name" value="MFS general substrate transporter like domains"/>
    <property type="match status" value="1"/>
</dbReference>
<keyword evidence="4" id="KW-1185">Reference proteome</keyword>
<feature type="transmembrane region" description="Helical" evidence="1">
    <location>
        <begin position="400"/>
        <end position="419"/>
    </location>
</feature>
<evidence type="ECO:0000313" key="3">
    <source>
        <dbReference type="EMBL" id="BAD85196.1"/>
    </source>
</evidence>
<dbReference type="PhylomeDB" id="Q5JJB2"/>
<dbReference type="PATRIC" id="fig|69014.16.peg.985"/>
<keyword evidence="1" id="KW-1133">Transmembrane helix</keyword>
<feature type="transmembrane region" description="Helical" evidence="1">
    <location>
        <begin position="278"/>
        <end position="296"/>
    </location>
</feature>
<protein>
    <submittedName>
        <fullName evidence="3">Predicted permease, major facilitator superfamily</fullName>
    </submittedName>
</protein>
<dbReference type="Proteomes" id="UP000000536">
    <property type="component" value="Chromosome"/>
</dbReference>
<feature type="transmembrane region" description="Helical" evidence="1">
    <location>
        <begin position="335"/>
        <end position="354"/>
    </location>
</feature>
<dbReference type="STRING" id="69014.TK1007"/>
<dbReference type="Pfam" id="PF07690">
    <property type="entry name" value="MFS_1"/>
    <property type="match status" value="1"/>
</dbReference>
<proteinExistence type="predicted"/>
<feature type="transmembrane region" description="Helical" evidence="1">
    <location>
        <begin position="31"/>
        <end position="52"/>
    </location>
</feature>
<keyword evidence="1" id="KW-0472">Membrane</keyword>
<dbReference type="InParanoid" id="Q5JJB2"/>
<dbReference type="OrthoDB" id="86286at2157"/>
<feature type="transmembrane region" description="Helical" evidence="1">
    <location>
        <begin position="246"/>
        <end position="266"/>
    </location>
</feature>
<dbReference type="GeneID" id="78447520"/>
<dbReference type="InterPro" id="IPR011701">
    <property type="entry name" value="MFS"/>
</dbReference>
<dbReference type="EnsemblBacteria" id="BAD85196">
    <property type="protein sequence ID" value="BAD85196"/>
    <property type="gene ID" value="TK1007"/>
</dbReference>
<dbReference type="EMBL" id="AP006878">
    <property type="protein sequence ID" value="BAD85196.1"/>
    <property type="molecule type" value="Genomic_DNA"/>
</dbReference>
<feature type="transmembrane region" description="Helical" evidence="1">
    <location>
        <begin position="156"/>
        <end position="174"/>
    </location>
</feature>
<feature type="transmembrane region" description="Helical" evidence="1">
    <location>
        <begin position="308"/>
        <end position="329"/>
    </location>
</feature>
<accession>Q5JJB2</accession>